<feature type="transmembrane region" description="Helical" evidence="9">
    <location>
        <begin position="135"/>
        <end position="159"/>
    </location>
</feature>
<feature type="transmembrane region" description="Helical" evidence="9">
    <location>
        <begin position="59"/>
        <end position="79"/>
    </location>
</feature>
<keyword evidence="4 9" id="KW-0812">Transmembrane</keyword>
<gene>
    <name evidence="10" type="ORF">BOO69_20705</name>
</gene>
<dbReference type="InterPro" id="IPR052157">
    <property type="entry name" value="BCAA_transport_permease"/>
</dbReference>
<keyword evidence="11" id="KW-1185">Reference proteome</keyword>
<reference evidence="10 11" key="1">
    <citation type="submission" date="2016-11" db="EMBL/GenBank/DDBJ databases">
        <title>Complete genome sequence of Sulfitobacter sp. AM1-D1, a toxic bacteria associated with marine dinoflagellate Alexandrium minutum in East China Sea.</title>
        <authorList>
            <person name="Yang Q."/>
            <person name="Zhang X."/>
            <person name="Tian X."/>
        </authorList>
    </citation>
    <scope>NUCLEOTIDE SEQUENCE [LARGE SCALE GENOMIC DNA]</scope>
    <source>
        <strain evidence="10 11">AM1-D1</strain>
        <plasmid evidence="10 11">unnamed4</plasmid>
    </source>
</reference>
<feature type="transmembrane region" description="Helical" evidence="9">
    <location>
        <begin position="225"/>
        <end position="249"/>
    </location>
</feature>
<dbReference type="EMBL" id="CP018080">
    <property type="protein sequence ID" value="APE45978.1"/>
    <property type="molecule type" value="Genomic_DNA"/>
</dbReference>
<evidence type="ECO:0000256" key="9">
    <source>
        <dbReference type="SAM" id="Phobius"/>
    </source>
</evidence>
<evidence type="ECO:0000256" key="6">
    <source>
        <dbReference type="ARBA" id="ARBA00022989"/>
    </source>
</evidence>
<evidence type="ECO:0000256" key="1">
    <source>
        <dbReference type="ARBA" id="ARBA00004651"/>
    </source>
</evidence>
<keyword evidence="5" id="KW-0029">Amino-acid transport</keyword>
<dbReference type="OrthoDB" id="9779023at2"/>
<evidence type="ECO:0000256" key="7">
    <source>
        <dbReference type="ARBA" id="ARBA00023136"/>
    </source>
</evidence>
<dbReference type="GO" id="GO:0022857">
    <property type="term" value="F:transmembrane transporter activity"/>
    <property type="evidence" value="ECO:0007669"/>
    <property type="project" value="InterPro"/>
</dbReference>
<evidence type="ECO:0000313" key="10">
    <source>
        <dbReference type="EMBL" id="APE45978.1"/>
    </source>
</evidence>
<feature type="transmembrane region" description="Helical" evidence="9">
    <location>
        <begin position="6"/>
        <end position="27"/>
    </location>
</feature>
<sequence>MDYFLLLLSTGLVIGASYGLIAMGFALVYKATGVVNFAHGELVMLTAYVAFTLTTTFDLSFVPLMLLTIPIAMVIGLTLERLFIRPMLGEPVFSIVMVTIGLAVMLRGITIMIWGPDPHNLTAGVTTQVIMIGNLPFYAAQLMSIAALAICMVAAWAFLRFSRIGIAMRAVAAHETAALLVGISVKGVHAMAWALSSALAAVAGVLFAMNFKLAPDLWFQGLKSFPAVILGGLDSILGSALAGLVIGIIEMMSQGYIGQGLREISGFIVIVIVLMVRPYGLFGDKDIERV</sequence>
<keyword evidence="2" id="KW-0813">Transport</keyword>
<dbReference type="GO" id="GO:0005886">
    <property type="term" value="C:plasma membrane"/>
    <property type="evidence" value="ECO:0007669"/>
    <property type="project" value="UniProtKB-SubCell"/>
</dbReference>
<dbReference type="PANTHER" id="PTHR11795:SF451">
    <property type="entry name" value="ABC TRANSPORTER PERMEASE PROTEIN"/>
    <property type="match status" value="1"/>
</dbReference>
<dbReference type="InterPro" id="IPR001851">
    <property type="entry name" value="ABC_transp_permease"/>
</dbReference>
<comment type="subcellular location">
    <subcellularLocation>
        <location evidence="1">Cell membrane</location>
        <topology evidence="1">Multi-pass membrane protein</topology>
    </subcellularLocation>
</comment>
<keyword evidence="10" id="KW-0614">Plasmid</keyword>
<evidence type="ECO:0000256" key="2">
    <source>
        <dbReference type="ARBA" id="ARBA00022448"/>
    </source>
</evidence>
<organism evidence="10 11">
    <name type="scientific">Sulfitobacter alexandrii</name>
    <dbReference type="NCBI Taxonomy" id="1917485"/>
    <lineage>
        <taxon>Bacteria</taxon>
        <taxon>Pseudomonadati</taxon>
        <taxon>Pseudomonadota</taxon>
        <taxon>Alphaproteobacteria</taxon>
        <taxon>Rhodobacterales</taxon>
        <taxon>Roseobacteraceae</taxon>
        <taxon>Sulfitobacter</taxon>
    </lineage>
</organism>
<dbReference type="PANTHER" id="PTHR11795">
    <property type="entry name" value="BRANCHED-CHAIN AMINO ACID TRANSPORT SYSTEM PERMEASE PROTEIN LIVH"/>
    <property type="match status" value="1"/>
</dbReference>
<feature type="transmembrane region" description="Helical" evidence="9">
    <location>
        <begin position="91"/>
        <end position="115"/>
    </location>
</feature>
<evidence type="ECO:0000256" key="3">
    <source>
        <dbReference type="ARBA" id="ARBA00022475"/>
    </source>
</evidence>
<geneLocation type="plasmid" evidence="10 11">
    <name>unnamed4</name>
</geneLocation>
<keyword evidence="6 9" id="KW-1133">Transmembrane helix</keyword>
<dbReference type="CDD" id="cd06582">
    <property type="entry name" value="TM_PBP1_LivH_like"/>
    <property type="match status" value="1"/>
</dbReference>
<dbReference type="Proteomes" id="UP000181897">
    <property type="component" value="Plasmid unnamed4"/>
</dbReference>
<evidence type="ECO:0000256" key="4">
    <source>
        <dbReference type="ARBA" id="ARBA00022692"/>
    </source>
</evidence>
<dbReference type="Pfam" id="PF02653">
    <property type="entry name" value="BPD_transp_2"/>
    <property type="match status" value="1"/>
</dbReference>
<feature type="transmembrane region" description="Helical" evidence="9">
    <location>
        <begin position="264"/>
        <end position="282"/>
    </location>
</feature>
<dbReference type="KEGG" id="suam:BOO69_20705"/>
<evidence type="ECO:0000256" key="5">
    <source>
        <dbReference type="ARBA" id="ARBA00022970"/>
    </source>
</evidence>
<keyword evidence="7 9" id="KW-0472">Membrane</keyword>
<feature type="transmembrane region" description="Helical" evidence="9">
    <location>
        <begin position="34"/>
        <end position="53"/>
    </location>
</feature>
<feature type="transmembrane region" description="Helical" evidence="9">
    <location>
        <begin position="191"/>
        <end position="213"/>
    </location>
</feature>
<name>A0A1J0WNU3_9RHOB</name>
<dbReference type="GO" id="GO:0006865">
    <property type="term" value="P:amino acid transport"/>
    <property type="evidence" value="ECO:0007669"/>
    <property type="project" value="UniProtKB-KW"/>
</dbReference>
<proteinExistence type="inferred from homology"/>
<protein>
    <submittedName>
        <fullName evidence="10">Branched-chain amino acid ABC transporter permease</fullName>
    </submittedName>
</protein>
<dbReference type="AlphaFoldDB" id="A0A1J0WNU3"/>
<accession>A0A1J0WNU3</accession>
<evidence type="ECO:0000313" key="11">
    <source>
        <dbReference type="Proteomes" id="UP000181897"/>
    </source>
</evidence>
<comment type="similarity">
    <text evidence="8">Belongs to the binding-protein-dependent transport system permease family. LivHM subfamily.</text>
</comment>
<evidence type="ECO:0000256" key="8">
    <source>
        <dbReference type="ARBA" id="ARBA00037998"/>
    </source>
</evidence>
<keyword evidence="3" id="KW-1003">Cell membrane</keyword>
<dbReference type="RefSeq" id="WP_071974289.1">
    <property type="nucleotide sequence ID" value="NZ_CP018080.1"/>
</dbReference>